<feature type="compositionally biased region" description="Low complexity" evidence="1">
    <location>
        <begin position="170"/>
        <end position="181"/>
    </location>
</feature>
<feature type="compositionally biased region" description="Basic and acidic residues" evidence="1">
    <location>
        <begin position="706"/>
        <end position="716"/>
    </location>
</feature>
<dbReference type="OrthoDB" id="2563506at2759"/>
<dbReference type="Pfam" id="PF00636">
    <property type="entry name" value="Ribonuclease_3"/>
    <property type="match status" value="1"/>
</dbReference>
<sequence length="1465" mass="156134">MEMDMDISWCLACSRRTRDPSNPYCSESCRLSDAEPSTPLNERQLITSPLPPNFVPLPPSPNVSRKSSDRRPSRRAAPNSDVRPSLSPLVNRQAPSTGAIHDLNQQEQRKARDRRALSFPAECEPCPEEEETNRALAFVRKTKPVNGVSRSFKRRSLQMSPEISRLTMTTGQVTPSTPTTPAVETSTFYSTSDSEDGSANGQRSPALTSTQLHPAPPMPLTRMNGSSNTSSHRDNGVNVASSLSAKLPGRPTLEARNRSNPVTRMSSSSSRSREDIISWARGVDARHRTDDGTPVDTATIRRSRGRRPEAFANLVPPSTEPLDEPVTSTTPKNAGPLSALSMTFGPVMNAFRSVSGGTAPSPTAPAQNPIPQTSALGLQAVPAPAEVSIVDVVVGTKSDCQSAMDPSTPSLSTMSLSDAVDPSTTTDMCDTATDDFSIVSSISRPPIYTAPSTHNPLPQQFRRANKAALPLRPTIQSTASALWNFSTYIRSLTPFAAPTTPKPSSAEPTPQLTEDTPASESVLLTPDSAVQATSPVPTTVGRPESPDFTMQPEQLVRSVPMDIAIAPGSKALEVIQERQREREMLENMPRSRSRTRIMASRSPSVEAQIGRKHHTRQVSYDADCSEVGGGDDRGRRGRSRGRAPRGERRARTQPVTPPEPVAKAAPVEEEPERGRRRDRGAESRDPPTPAFQEAVDRTKARSPITRSERRHHESRVEMMAQEVGSGASDPQQAASGQKKKEVGGDSHEEREPRESASRDGAAMSAATAQASPSRLNLEPAPQPSKPSESGESAGGAERQERQEAAVVGLAGPDTGDAGILPQLPSGMNRQEGQGHSAKIASSSTDEVVTRPPPLSILAAPTEDSGGAEAAATHAAHAARATLAAQHSDAGDEGHEGHEGLGASAADEEKFEVVGGLGAAADSEFEEHKGNGGNGGNEVSTPALIHPHQVSGSDHPASAVPDEGRDTQNGQVAVTANPAKDEMDVDDDPVATKEAGKTKPAMFAYANTGAPPSAPRAPRGLASLPARPSAPSFRTRAPLPSQNDSYATVFGAPAPTRNRRDNHSSHNDSGKEGPRGVDRSALSSLIFSISTTPSAASELLQLPLPSRRQTRRATGAGVLIPVERLPLLPLPPLPPILDKKLEKVVFSHQSLFPRDAGVFEYPVKVIGEGGMGEWEGGVPHYEKLEHVGDAILGGVVTTWLHRCWPGLTCGTATKLKAHLVSNNTLSHLSGMYHLPARLACAPLLRVQTDIRAALVEAYIAGVYFSHPPGAGIGIVTEWLEEMYAPLADFFLQHMRGEYAVLRATVGTSEGRVVTHRGHTSSIPANPSLAVPDTVPDTVPAESSSEDKGGDRSGADDGSPSQLKINAKPGRRGTVSQPDALEAADERLRPALTALSAYCKETRTTLEFREKRFRLSSGTLWKISVVVGGAERGEGMRVTKYRARWVAAAQACAELGIGWEPEEVGKL</sequence>
<evidence type="ECO:0000313" key="4">
    <source>
        <dbReference type="Proteomes" id="UP000002748"/>
    </source>
</evidence>
<dbReference type="CDD" id="cd00593">
    <property type="entry name" value="RIBOc"/>
    <property type="match status" value="1"/>
</dbReference>
<dbReference type="PROSITE" id="PS50142">
    <property type="entry name" value="RNASE_3_2"/>
    <property type="match status" value="1"/>
</dbReference>
<feature type="compositionally biased region" description="Low complexity" evidence="1">
    <location>
        <begin position="404"/>
        <end position="425"/>
    </location>
</feature>
<accession>J5QC72</accession>
<dbReference type="InterPro" id="IPR024368">
    <property type="entry name" value="Ecl1/2/3"/>
</dbReference>
<name>J5QC72_TRIAS</name>
<feature type="domain" description="RNase III" evidence="2">
    <location>
        <begin position="1180"/>
        <end position="1266"/>
    </location>
</feature>
<dbReference type="Proteomes" id="UP000002748">
    <property type="component" value="Unassembled WGS sequence"/>
</dbReference>
<evidence type="ECO:0000256" key="1">
    <source>
        <dbReference type="SAM" id="MobiDB-lite"/>
    </source>
</evidence>
<feature type="region of interest" description="Disordered" evidence="1">
    <location>
        <begin position="580"/>
        <end position="907"/>
    </location>
</feature>
<feature type="compositionally biased region" description="Basic and acidic residues" evidence="1">
    <location>
        <begin position="107"/>
        <end position="116"/>
    </location>
</feature>
<feature type="compositionally biased region" description="Polar residues" evidence="1">
    <location>
        <begin position="38"/>
        <end position="47"/>
    </location>
</feature>
<dbReference type="VEuPathDB" id="FungiDB:A1Q1_04775"/>
<feature type="compositionally biased region" description="Basic and acidic residues" evidence="1">
    <location>
        <begin position="1057"/>
        <end position="1076"/>
    </location>
</feature>
<feature type="compositionally biased region" description="Polar residues" evidence="1">
    <location>
        <begin position="825"/>
        <end position="846"/>
    </location>
</feature>
<feature type="compositionally biased region" description="Basic and acidic residues" evidence="1">
    <location>
        <begin position="672"/>
        <end position="685"/>
    </location>
</feature>
<feature type="region of interest" description="Disordered" evidence="1">
    <location>
        <begin position="1007"/>
        <end position="1076"/>
    </location>
</feature>
<feature type="compositionally biased region" description="Basic and acidic residues" evidence="1">
    <location>
        <begin position="1343"/>
        <end position="1353"/>
    </location>
</feature>
<dbReference type="Gene3D" id="1.10.1520.10">
    <property type="entry name" value="Ribonuclease III domain"/>
    <property type="match status" value="1"/>
</dbReference>
<dbReference type="GO" id="GO:0004525">
    <property type="term" value="F:ribonuclease III activity"/>
    <property type="evidence" value="ECO:0007669"/>
    <property type="project" value="InterPro"/>
</dbReference>
<feature type="region of interest" description="Disordered" evidence="1">
    <location>
        <begin position="496"/>
        <end position="520"/>
    </location>
</feature>
<feature type="region of interest" description="Disordered" evidence="1">
    <location>
        <begin position="401"/>
        <end position="425"/>
    </location>
</feature>
<feature type="region of interest" description="Disordered" evidence="1">
    <location>
        <begin position="16"/>
        <end position="116"/>
    </location>
</feature>
<reference evidence="3 4" key="1">
    <citation type="journal article" date="2012" name="Eukaryot. Cell">
        <title>Draft genome sequence of CBS 2479, the standard type strain of Trichosporon asahii.</title>
        <authorList>
            <person name="Yang R.Y."/>
            <person name="Li H.T."/>
            <person name="Zhu H."/>
            <person name="Zhou G.P."/>
            <person name="Wang M."/>
            <person name="Wang L."/>
        </authorList>
    </citation>
    <scope>NUCLEOTIDE SEQUENCE [LARGE SCALE GENOMIC DNA]</scope>
    <source>
        <strain evidence="4">ATCC 90039 / CBS 2479 / JCM 2466 / KCTC 7840 / NCYC 2677 / UAMH 7654</strain>
    </source>
</reference>
<dbReference type="SMART" id="SM00535">
    <property type="entry name" value="RIBOc"/>
    <property type="match status" value="1"/>
</dbReference>
<dbReference type="Pfam" id="PF12855">
    <property type="entry name" value="Ecl1"/>
    <property type="match status" value="1"/>
</dbReference>
<feature type="compositionally biased region" description="Polar residues" evidence="1">
    <location>
        <begin position="502"/>
        <end position="519"/>
    </location>
</feature>
<dbReference type="KEGG" id="tasa:A1Q1_04775"/>
<dbReference type="HOGENOM" id="CLU_250515_0_0_1"/>
<feature type="compositionally biased region" description="Polar residues" evidence="1">
    <location>
        <begin position="182"/>
        <end position="212"/>
    </location>
</feature>
<evidence type="ECO:0000259" key="2">
    <source>
        <dbReference type="PROSITE" id="PS50142"/>
    </source>
</evidence>
<dbReference type="GeneID" id="25988287"/>
<feature type="region of interest" description="Disordered" evidence="1">
    <location>
        <begin position="1315"/>
        <end position="1375"/>
    </location>
</feature>
<feature type="compositionally biased region" description="Pro residues" evidence="1">
    <location>
        <begin position="49"/>
        <end position="61"/>
    </location>
</feature>
<dbReference type="InterPro" id="IPR036389">
    <property type="entry name" value="RNase_III_sf"/>
</dbReference>
<comment type="caution">
    <text evidence="3">The sequence shown here is derived from an EMBL/GenBank/DDBJ whole genome shotgun (WGS) entry which is preliminary data.</text>
</comment>
<dbReference type="EMBL" id="ALBS01000283">
    <property type="protein sequence ID" value="EJT46598.1"/>
    <property type="molecule type" value="Genomic_DNA"/>
</dbReference>
<feature type="region of interest" description="Disordered" evidence="1">
    <location>
        <begin position="170"/>
        <end position="273"/>
    </location>
</feature>
<dbReference type="RefSeq" id="XP_014178488.1">
    <property type="nucleotide sequence ID" value="XM_014323013.1"/>
</dbReference>
<gene>
    <name evidence="3" type="ORF">A1Q1_04775</name>
</gene>
<dbReference type="GO" id="GO:0006396">
    <property type="term" value="P:RNA processing"/>
    <property type="evidence" value="ECO:0007669"/>
    <property type="project" value="InterPro"/>
</dbReference>
<feature type="region of interest" description="Disordered" evidence="1">
    <location>
        <begin position="925"/>
        <end position="967"/>
    </location>
</feature>
<feature type="compositionally biased region" description="Basic and acidic residues" evidence="1">
    <location>
        <begin position="738"/>
        <end position="757"/>
    </location>
</feature>
<feature type="compositionally biased region" description="Low complexity" evidence="1">
    <location>
        <begin position="761"/>
        <end position="773"/>
    </location>
</feature>
<dbReference type="SUPFAM" id="SSF69065">
    <property type="entry name" value="RNase III domain-like"/>
    <property type="match status" value="1"/>
</dbReference>
<feature type="compositionally biased region" description="Basic and acidic residues" evidence="1">
    <location>
        <begin position="888"/>
        <end position="898"/>
    </location>
</feature>
<feature type="region of interest" description="Disordered" evidence="1">
    <location>
        <begin position="311"/>
        <end position="335"/>
    </location>
</feature>
<protein>
    <recommendedName>
        <fullName evidence="2">RNase III domain-containing protein</fullName>
    </recommendedName>
</protein>
<proteinExistence type="predicted"/>
<dbReference type="InterPro" id="IPR000999">
    <property type="entry name" value="RNase_III_dom"/>
</dbReference>
<organism evidence="3 4">
    <name type="scientific">Trichosporon asahii var. asahii (strain ATCC 90039 / CBS 2479 / JCM 2466 / KCTC 7840 / NBRC 103889/ NCYC 2677 / UAMH 7654)</name>
    <name type="common">Yeast</name>
    <dbReference type="NCBI Taxonomy" id="1186058"/>
    <lineage>
        <taxon>Eukaryota</taxon>
        <taxon>Fungi</taxon>
        <taxon>Dikarya</taxon>
        <taxon>Basidiomycota</taxon>
        <taxon>Agaricomycotina</taxon>
        <taxon>Tremellomycetes</taxon>
        <taxon>Trichosporonales</taxon>
        <taxon>Trichosporonaceae</taxon>
        <taxon>Trichosporon</taxon>
    </lineage>
</organism>
<evidence type="ECO:0000313" key="3">
    <source>
        <dbReference type="EMBL" id="EJT46598.1"/>
    </source>
</evidence>
<feature type="compositionally biased region" description="Low complexity" evidence="1">
    <location>
        <begin position="867"/>
        <end position="887"/>
    </location>
</feature>